<protein>
    <submittedName>
        <fullName evidence="1">Uncharacterized protein</fullName>
    </submittedName>
</protein>
<reference evidence="1 2" key="1">
    <citation type="submission" date="2022-01" db="EMBL/GenBank/DDBJ databases">
        <title>Whole genome-based taxonomy of the Shewanellaceae.</title>
        <authorList>
            <person name="Martin-Rodriguez A.J."/>
        </authorList>
    </citation>
    <scope>NUCLEOTIDE SEQUENCE [LARGE SCALE GENOMIC DNA]</scope>
    <source>
        <strain evidence="1 2">DSM 17177</strain>
    </source>
</reference>
<accession>A0ABT0L731</accession>
<evidence type="ECO:0000313" key="1">
    <source>
        <dbReference type="EMBL" id="MCL1123190.1"/>
    </source>
</evidence>
<gene>
    <name evidence="1" type="ORF">L2764_01510</name>
</gene>
<comment type="caution">
    <text evidence="1">The sequence shown here is derived from an EMBL/GenBank/DDBJ whole genome shotgun (WGS) entry which is preliminary data.</text>
</comment>
<evidence type="ECO:0000313" key="2">
    <source>
        <dbReference type="Proteomes" id="UP001203423"/>
    </source>
</evidence>
<sequence length="194" mass="22274">MPNNMILPFDKNMHCYIQPPAESNILEQVLSQHFPKITWSLKNNQVSWPVGFKKPGVKKWNALIEQAALTELQAQAEKIIVQLSNEAREQVNPQASFYKVAAWSDKAQRARAVMADTATEDERKLLEQECELRQQDETPLQLAEKQQAKNLAYSHNMVTIEAREKIARIQIISLTHIDDINHRLHELKEALSTP</sequence>
<proteinExistence type="predicted"/>
<keyword evidence="2" id="KW-1185">Reference proteome</keyword>
<dbReference type="EMBL" id="JAKIKS010000003">
    <property type="protein sequence ID" value="MCL1123190.1"/>
    <property type="molecule type" value="Genomic_DNA"/>
</dbReference>
<dbReference type="RefSeq" id="WP_248938478.1">
    <property type="nucleotide sequence ID" value="NZ_JAKIKS010000003.1"/>
</dbReference>
<dbReference type="Proteomes" id="UP001203423">
    <property type="component" value="Unassembled WGS sequence"/>
</dbReference>
<organism evidence="1 2">
    <name type="scientific">Shewanella surugensis</name>
    <dbReference type="NCBI Taxonomy" id="212020"/>
    <lineage>
        <taxon>Bacteria</taxon>
        <taxon>Pseudomonadati</taxon>
        <taxon>Pseudomonadota</taxon>
        <taxon>Gammaproteobacteria</taxon>
        <taxon>Alteromonadales</taxon>
        <taxon>Shewanellaceae</taxon>
        <taxon>Shewanella</taxon>
    </lineage>
</organism>
<name>A0ABT0L731_9GAMM</name>